<keyword evidence="2" id="KW-0169">Cobalamin biosynthesis</keyword>
<keyword evidence="3 4" id="KW-0560">Oxidoreductase</keyword>
<dbReference type="PANTHER" id="PTHR36925:SF1">
    <property type="entry name" value="COBALT-PRECORRIN-6A REDUCTASE"/>
    <property type="match status" value="1"/>
</dbReference>
<name>A0ABT9JAS9_9RHOB</name>
<dbReference type="PROSITE" id="PS51014">
    <property type="entry name" value="COBK_CBIJ"/>
    <property type="match status" value="1"/>
</dbReference>
<dbReference type="NCBIfam" id="TIGR00715">
    <property type="entry name" value="precor6x_red"/>
    <property type="match status" value="1"/>
</dbReference>
<evidence type="ECO:0000256" key="3">
    <source>
        <dbReference type="ARBA" id="ARBA00023002"/>
    </source>
</evidence>
<accession>A0ABT9JAS9</accession>
<dbReference type="InterPro" id="IPR003723">
    <property type="entry name" value="Precorrin-6x_reduct"/>
</dbReference>
<dbReference type="GO" id="GO:0016491">
    <property type="term" value="F:oxidoreductase activity"/>
    <property type="evidence" value="ECO:0007669"/>
    <property type="project" value="UniProtKB-KW"/>
</dbReference>
<dbReference type="PANTHER" id="PTHR36925">
    <property type="entry name" value="COBALT-PRECORRIN-6A REDUCTASE"/>
    <property type="match status" value="1"/>
</dbReference>
<dbReference type="NCBIfam" id="NF005968">
    <property type="entry name" value="PRK08057.1-2"/>
    <property type="match status" value="1"/>
</dbReference>
<gene>
    <name evidence="4" type="ORF">Q5Y72_07520</name>
</gene>
<proteinExistence type="predicted"/>
<protein>
    <submittedName>
        <fullName evidence="4">Cobalt-precorrin-6A reductase</fullName>
        <ecNumber evidence="4">1.3.1.106</ecNumber>
    </submittedName>
</protein>
<evidence type="ECO:0000256" key="1">
    <source>
        <dbReference type="ARBA" id="ARBA00004953"/>
    </source>
</evidence>
<comment type="pathway">
    <text evidence="1">Cofactor biosynthesis; adenosylcobalamin biosynthesis.</text>
</comment>
<evidence type="ECO:0000313" key="5">
    <source>
        <dbReference type="Proteomes" id="UP001224997"/>
    </source>
</evidence>
<comment type="caution">
    <text evidence="4">The sequence shown here is derived from an EMBL/GenBank/DDBJ whole genome shotgun (WGS) entry which is preliminary data.</text>
</comment>
<evidence type="ECO:0000256" key="2">
    <source>
        <dbReference type="ARBA" id="ARBA00022573"/>
    </source>
</evidence>
<dbReference type="EMBL" id="JAVAMQ010000005">
    <property type="protein sequence ID" value="MDP5306939.1"/>
    <property type="molecule type" value="Genomic_DNA"/>
</dbReference>
<evidence type="ECO:0000313" key="4">
    <source>
        <dbReference type="EMBL" id="MDP5306939.1"/>
    </source>
</evidence>
<organism evidence="4 5">
    <name type="scientific">Paracoccus spongiarum</name>
    <dbReference type="NCBI Taxonomy" id="3064387"/>
    <lineage>
        <taxon>Bacteria</taxon>
        <taxon>Pseudomonadati</taxon>
        <taxon>Pseudomonadota</taxon>
        <taxon>Alphaproteobacteria</taxon>
        <taxon>Rhodobacterales</taxon>
        <taxon>Paracoccaceae</taxon>
        <taxon>Paracoccus</taxon>
    </lineage>
</organism>
<dbReference type="RefSeq" id="WP_305962787.1">
    <property type="nucleotide sequence ID" value="NZ_JAVAMQ010000005.1"/>
</dbReference>
<dbReference type="EC" id="1.3.1.106" evidence="4"/>
<sequence>MPRVLLLGGTTEASTLARLMAEAGLDAVFSYAGRTARPAAQPLPTRIGGFGGAAGLARFLHDQAISHVIDATHPFAAEISRNAIAACAAAGGVPLLGLERPAWQARPGDRWTRVADLTAAAAALPETPCAVFLAIGRQGLAAFETAGPHRWLLRLVDAGTGPPVLRGAARVIARGPFTVAGDLALMRAHRISHLVAKDSGGAGAEAKLVAARQLGVRVILIDRPVLPPRAVVADPAEALDWLHHASPSGSEAGAETVALRGA</sequence>
<dbReference type="Pfam" id="PF02571">
    <property type="entry name" value="CbiJ"/>
    <property type="match status" value="1"/>
</dbReference>
<reference evidence="4 5" key="1">
    <citation type="submission" date="2023-08" db="EMBL/GenBank/DDBJ databases">
        <authorList>
            <person name="Park J.-S."/>
        </authorList>
    </citation>
    <scope>NUCLEOTIDE SEQUENCE [LARGE SCALE GENOMIC DNA]</scope>
    <source>
        <strain evidence="4 5">2205BS29-5</strain>
    </source>
</reference>
<dbReference type="Proteomes" id="UP001224997">
    <property type="component" value="Unassembled WGS sequence"/>
</dbReference>
<keyword evidence="5" id="KW-1185">Reference proteome</keyword>